<name>A0ABT5U7T1_9GAMM</name>
<dbReference type="EMBL" id="JAPMOU010000011">
    <property type="protein sequence ID" value="MDE1462431.1"/>
    <property type="molecule type" value="Genomic_DNA"/>
</dbReference>
<dbReference type="InterPro" id="IPR036850">
    <property type="entry name" value="NDK-like_dom_sf"/>
</dbReference>
<accession>A0ABT5U7T1</accession>
<protein>
    <submittedName>
        <fullName evidence="1">Uncharacterized protein</fullName>
    </submittedName>
</protein>
<dbReference type="RefSeq" id="WP_274688786.1">
    <property type="nucleotide sequence ID" value="NZ_JAPMOU010000011.1"/>
</dbReference>
<proteinExistence type="predicted"/>
<dbReference type="SUPFAM" id="SSF54919">
    <property type="entry name" value="Nucleoside diphosphate kinase, NDK"/>
    <property type="match status" value="1"/>
</dbReference>
<reference evidence="1 2" key="1">
    <citation type="submission" date="2022-11" db="EMBL/GenBank/DDBJ databases">
        <title>Spartinivicinus poritis sp. nov., isolated from scleractinian coral Porites lutea.</title>
        <authorList>
            <person name="Zhang G."/>
            <person name="Cai L."/>
            <person name="Wei Q."/>
        </authorList>
    </citation>
    <scope>NUCLEOTIDE SEQUENCE [LARGE SCALE GENOMIC DNA]</scope>
    <source>
        <strain evidence="1 2">A2-2</strain>
    </source>
</reference>
<dbReference type="Proteomes" id="UP001528823">
    <property type="component" value="Unassembled WGS sequence"/>
</dbReference>
<evidence type="ECO:0000313" key="1">
    <source>
        <dbReference type="EMBL" id="MDE1462431.1"/>
    </source>
</evidence>
<evidence type="ECO:0000313" key="2">
    <source>
        <dbReference type="Proteomes" id="UP001528823"/>
    </source>
</evidence>
<dbReference type="Gene3D" id="3.30.70.141">
    <property type="entry name" value="Nucleoside diphosphate kinase-like domain"/>
    <property type="match status" value="1"/>
</dbReference>
<organism evidence="1 2">
    <name type="scientific">Spartinivicinus poritis</name>
    <dbReference type="NCBI Taxonomy" id="2994640"/>
    <lineage>
        <taxon>Bacteria</taxon>
        <taxon>Pseudomonadati</taxon>
        <taxon>Pseudomonadota</taxon>
        <taxon>Gammaproteobacteria</taxon>
        <taxon>Oceanospirillales</taxon>
        <taxon>Zooshikellaceae</taxon>
        <taxon>Spartinivicinus</taxon>
    </lineage>
</organism>
<keyword evidence="2" id="KW-1185">Reference proteome</keyword>
<comment type="caution">
    <text evidence="1">The sequence shown here is derived from an EMBL/GenBank/DDBJ whole genome shotgun (WGS) entry which is preliminary data.</text>
</comment>
<gene>
    <name evidence="1" type="ORF">ORQ98_10650</name>
</gene>
<sequence>MPQNIQQTFCLLKSEAHLLGKQSYIKSRIEQSGFTITEKWSVRLTFGDVFRMYQGWIPRIATVLRLPPLFKLDMYLLEGQDAIQQMYHLKHQIRHEIWGFKNKKGGFLHAPDSVEETKQHLEIIERRVLKKYCPVNDCF</sequence>